<feature type="domain" description="MOSC" evidence="1">
    <location>
        <begin position="99"/>
        <end position="278"/>
    </location>
</feature>
<organism evidence="2 3">
    <name type="scientific">Phaeomoniella chlamydospora</name>
    <name type="common">Phaeoacremonium chlamydosporum</name>
    <dbReference type="NCBI Taxonomy" id="158046"/>
    <lineage>
        <taxon>Eukaryota</taxon>
        <taxon>Fungi</taxon>
        <taxon>Dikarya</taxon>
        <taxon>Ascomycota</taxon>
        <taxon>Pezizomycotina</taxon>
        <taxon>Eurotiomycetes</taxon>
        <taxon>Chaetothyriomycetidae</taxon>
        <taxon>Phaeomoniellales</taxon>
        <taxon>Phaeomoniellaceae</taxon>
        <taxon>Phaeomoniella</taxon>
    </lineage>
</organism>
<dbReference type="GO" id="GO:0030170">
    <property type="term" value="F:pyridoxal phosphate binding"/>
    <property type="evidence" value="ECO:0007669"/>
    <property type="project" value="InterPro"/>
</dbReference>
<reference evidence="2 3" key="2">
    <citation type="submission" date="2015-05" db="EMBL/GenBank/DDBJ databases">
        <authorList>
            <person name="Morales-Cruz A."/>
            <person name="Amrine K.C."/>
            <person name="Cantu D."/>
        </authorList>
    </citation>
    <scope>NUCLEOTIDE SEQUENCE [LARGE SCALE GENOMIC DNA]</scope>
    <source>
        <strain evidence="2">UCRPC4</strain>
    </source>
</reference>
<reference evidence="2 3" key="1">
    <citation type="submission" date="2015-05" db="EMBL/GenBank/DDBJ databases">
        <title>Distinctive expansion of gene families associated with plant cell wall degradation and secondary metabolism in the genomes of grapevine trunk pathogens.</title>
        <authorList>
            <person name="Lawrence D.P."/>
            <person name="Travadon R."/>
            <person name="Rolshausen P.E."/>
            <person name="Baumgartner K."/>
        </authorList>
    </citation>
    <scope>NUCLEOTIDE SEQUENCE [LARGE SCALE GENOMIC DNA]</scope>
    <source>
        <strain evidence="2">UCRPC4</strain>
    </source>
</reference>
<keyword evidence="3" id="KW-1185">Reference proteome</keyword>
<name>A0A0G2ESX0_PHACM</name>
<sequence length="300" mass="33839">MHVAEYAEMCLFLTELVFPTETTPGSINVTFRPPDSEQEKRLEVALEPDVSDLELVDVNMHASRCQGYDMGTQYNSWFSDCFGFPVKFLYLGGNLRSVRGNVSPTYIPNDAGWMSSIKSNISYYTKSTAVDKGIGFADCAPLLITTLKSLESVNTEANFPPNDQMIMEKFRPNIVLAGAEEPWEEDFWAELTLYPYEDPDRKLGIKLTANCARCTSLNVDFKTGKPGKTESGTVLKKLSKYRRVDKGSPYSPIFGRYGFMMQLHEDAKLSKGDEVLVAARNTQRTKWCKYYSLVDVLILL</sequence>
<dbReference type="SUPFAM" id="SSF141673">
    <property type="entry name" value="MOSC N-terminal domain-like"/>
    <property type="match status" value="1"/>
</dbReference>
<accession>A0A0G2ESX0</accession>
<dbReference type="Pfam" id="PF03473">
    <property type="entry name" value="MOSC"/>
    <property type="match status" value="1"/>
</dbReference>
<dbReference type="Proteomes" id="UP000053317">
    <property type="component" value="Unassembled WGS sequence"/>
</dbReference>
<evidence type="ECO:0000313" key="3">
    <source>
        <dbReference type="Proteomes" id="UP000053317"/>
    </source>
</evidence>
<gene>
    <name evidence="2" type="ORF">UCRPC4_g01900</name>
</gene>
<dbReference type="GO" id="GO:0030151">
    <property type="term" value="F:molybdenum ion binding"/>
    <property type="evidence" value="ECO:0007669"/>
    <property type="project" value="InterPro"/>
</dbReference>
<dbReference type="PROSITE" id="PS51340">
    <property type="entry name" value="MOSC"/>
    <property type="match status" value="1"/>
</dbReference>
<dbReference type="AlphaFoldDB" id="A0A0G2ESX0"/>
<evidence type="ECO:0000313" key="2">
    <source>
        <dbReference type="EMBL" id="KKY25261.1"/>
    </source>
</evidence>
<proteinExistence type="predicted"/>
<dbReference type="EMBL" id="LCWF01000045">
    <property type="protein sequence ID" value="KKY25261.1"/>
    <property type="molecule type" value="Genomic_DNA"/>
</dbReference>
<dbReference type="GO" id="GO:0003824">
    <property type="term" value="F:catalytic activity"/>
    <property type="evidence" value="ECO:0007669"/>
    <property type="project" value="InterPro"/>
</dbReference>
<comment type="caution">
    <text evidence="2">The sequence shown here is derived from an EMBL/GenBank/DDBJ whole genome shotgun (WGS) entry which is preliminary data.</text>
</comment>
<protein>
    <submittedName>
        <fullName evidence="2">Putative mosc domain-containing protein</fullName>
    </submittedName>
</protein>
<dbReference type="OrthoDB" id="17255at2759"/>
<evidence type="ECO:0000259" key="1">
    <source>
        <dbReference type="PROSITE" id="PS51340"/>
    </source>
</evidence>
<dbReference type="InterPro" id="IPR005302">
    <property type="entry name" value="MoCF_Sase_C"/>
</dbReference>